<dbReference type="GO" id="GO:0009007">
    <property type="term" value="F:site-specific DNA-methyltransferase (adenine-specific) activity"/>
    <property type="evidence" value="ECO:0007669"/>
    <property type="project" value="UniProtKB-EC"/>
</dbReference>
<name>A0A193LDC4_9GAMM</name>
<evidence type="ECO:0000256" key="3">
    <source>
        <dbReference type="ARBA" id="ARBA00022679"/>
    </source>
</evidence>
<accession>A0A193LDC4</accession>
<evidence type="ECO:0000259" key="8">
    <source>
        <dbReference type="Pfam" id="PF07669"/>
    </source>
</evidence>
<keyword evidence="2" id="KW-0489">Methyltransferase</keyword>
<organism evidence="10 11">
    <name type="scientific">Woeseia oceani</name>
    <dbReference type="NCBI Taxonomy" id="1548547"/>
    <lineage>
        <taxon>Bacteria</taxon>
        <taxon>Pseudomonadati</taxon>
        <taxon>Pseudomonadota</taxon>
        <taxon>Gammaproteobacteria</taxon>
        <taxon>Woeseiales</taxon>
        <taxon>Woeseiaceae</taxon>
        <taxon>Woeseia</taxon>
    </lineage>
</organism>
<evidence type="ECO:0000256" key="1">
    <source>
        <dbReference type="ARBA" id="ARBA00011900"/>
    </source>
</evidence>
<dbReference type="KEGG" id="woc:BA177_03760"/>
<evidence type="ECO:0000256" key="7">
    <source>
        <dbReference type="ARBA" id="ARBA00047942"/>
    </source>
</evidence>
<feature type="domain" description="TaqI-like C-terminal specificity" evidence="9">
    <location>
        <begin position="429"/>
        <end position="527"/>
    </location>
</feature>
<dbReference type="InterPro" id="IPR011639">
    <property type="entry name" value="MethylTrfase_TaqI-like_dom"/>
</dbReference>
<dbReference type="GO" id="GO:0009307">
    <property type="term" value="P:DNA restriction-modification system"/>
    <property type="evidence" value="ECO:0007669"/>
    <property type="project" value="UniProtKB-KW"/>
</dbReference>
<keyword evidence="6" id="KW-0238">DNA-binding</keyword>
<comment type="catalytic activity">
    <reaction evidence="7">
        <text>a 2'-deoxyadenosine in DNA + S-adenosyl-L-methionine = an N(6)-methyl-2'-deoxyadenosine in DNA + S-adenosyl-L-homocysteine + H(+)</text>
        <dbReference type="Rhea" id="RHEA:15197"/>
        <dbReference type="Rhea" id="RHEA-COMP:12418"/>
        <dbReference type="Rhea" id="RHEA-COMP:12419"/>
        <dbReference type="ChEBI" id="CHEBI:15378"/>
        <dbReference type="ChEBI" id="CHEBI:57856"/>
        <dbReference type="ChEBI" id="CHEBI:59789"/>
        <dbReference type="ChEBI" id="CHEBI:90615"/>
        <dbReference type="ChEBI" id="CHEBI:90616"/>
        <dbReference type="EC" id="2.1.1.72"/>
    </reaction>
</comment>
<dbReference type="GO" id="GO:0032259">
    <property type="term" value="P:methylation"/>
    <property type="evidence" value="ECO:0007669"/>
    <property type="project" value="UniProtKB-KW"/>
</dbReference>
<dbReference type="GO" id="GO:0003677">
    <property type="term" value="F:DNA binding"/>
    <property type="evidence" value="ECO:0007669"/>
    <property type="project" value="UniProtKB-KW"/>
</dbReference>
<dbReference type="InterPro" id="IPR029063">
    <property type="entry name" value="SAM-dependent_MTases_sf"/>
</dbReference>
<keyword evidence="4" id="KW-0949">S-adenosyl-L-methionine</keyword>
<dbReference type="Gene3D" id="3.40.50.150">
    <property type="entry name" value="Vaccinia Virus protein VP39"/>
    <property type="match status" value="1"/>
</dbReference>
<keyword evidence="11" id="KW-1185">Reference proteome</keyword>
<protein>
    <recommendedName>
        <fullName evidence="1">site-specific DNA-methyltransferase (adenine-specific)</fullName>
        <ecNumber evidence="1">2.1.1.72</ecNumber>
    </recommendedName>
</protein>
<evidence type="ECO:0000256" key="6">
    <source>
        <dbReference type="ARBA" id="ARBA00023125"/>
    </source>
</evidence>
<dbReference type="PROSITE" id="PS00092">
    <property type="entry name" value="N6_MTASE"/>
    <property type="match status" value="1"/>
</dbReference>
<dbReference type="SUPFAM" id="SSF53335">
    <property type="entry name" value="S-adenosyl-L-methionine-dependent methyltransferases"/>
    <property type="match status" value="1"/>
</dbReference>
<dbReference type="STRING" id="1548547.BA177_03760"/>
<dbReference type="RefSeq" id="WP_068613013.1">
    <property type="nucleotide sequence ID" value="NZ_CP016268.1"/>
</dbReference>
<dbReference type="REBASE" id="154865">
    <property type="entry name" value="M.WocXK5ORF3760P"/>
</dbReference>
<dbReference type="EMBL" id="CP016268">
    <property type="protein sequence ID" value="ANO50441.1"/>
    <property type="molecule type" value="Genomic_DNA"/>
</dbReference>
<dbReference type="InterPro" id="IPR025931">
    <property type="entry name" value="TaqI_C"/>
</dbReference>
<dbReference type="InterPro" id="IPR002052">
    <property type="entry name" value="DNA_methylase_N6_adenine_CS"/>
</dbReference>
<dbReference type="CDD" id="cd02440">
    <property type="entry name" value="AdoMet_MTases"/>
    <property type="match status" value="1"/>
</dbReference>
<feature type="domain" description="Type II methyltransferase M.TaqI-like" evidence="8">
    <location>
        <begin position="80"/>
        <end position="228"/>
    </location>
</feature>
<dbReference type="PANTHER" id="PTHR33841:SF1">
    <property type="entry name" value="DNA METHYLTRANSFERASE A"/>
    <property type="match status" value="1"/>
</dbReference>
<dbReference type="Pfam" id="PF12950">
    <property type="entry name" value="TaqI_C"/>
    <property type="match status" value="1"/>
</dbReference>
<evidence type="ECO:0000256" key="4">
    <source>
        <dbReference type="ARBA" id="ARBA00022691"/>
    </source>
</evidence>
<evidence type="ECO:0000313" key="10">
    <source>
        <dbReference type="EMBL" id="ANO50441.1"/>
    </source>
</evidence>
<gene>
    <name evidence="10" type="ORF">BA177_03760</name>
</gene>
<sequence>MVEANQALNRYGEVPDEKATGSTYTPASLARFVAEQIVAEAGSTLEKPVLRLLDPAVGDGALLIELLRQLKKVGSARLEVFGFDTDKNALAIAERNIRSELPDGASLELICANFLDLVLARAEQGDMFAEDCYGDFDLLIANPPYVRTQIMGADIAQRIAKQFQLSGRVDLYYAFLAGMKCFLNRGAIAGVIVSNRFMTIKSGTSVRKSIRENFCIRHVWDLGDTKLFDVAVLPAVLLLSNEQQSCSSSDAAFTSIYETKDEAEILVDNPVEGLSKNGVVEVSDSRRFRVQQGRLFTTEKSDGVWRIATEASDCWLETVQAHTWRKFRDIGKIRVGVKTTADKVFIRKDWTEEETEGAIEALRPLTTHLIANRFRPMQEVPTTQILYTHETVDGRRRAIALDDKPHTKAYLLKHRETLERRTYVRKAGRNWYEIWVPQKPADFEKPKIVFRDISQEPVFWLDRNGSIVNGDCYWLVSENGHEEEILWLVLGVANSTFAEEFYDHSFRNQLYAGRRRFITQYVQEFPLPDPASDSSKQIVEMAKAIYETTGMEDTSAQEVQLSQLVYQAFGLCMEEV</sequence>
<evidence type="ECO:0000256" key="5">
    <source>
        <dbReference type="ARBA" id="ARBA00022747"/>
    </source>
</evidence>
<reference evidence="10 11" key="1">
    <citation type="submission" date="2016-06" db="EMBL/GenBank/DDBJ databases">
        <title>Complete genome sequence of a deep-branching marine Gamma Proteobacterium Woeseia oceani type strain XK5.</title>
        <authorList>
            <person name="Mu D."/>
            <person name="Du Z."/>
        </authorList>
    </citation>
    <scope>NUCLEOTIDE SEQUENCE [LARGE SCALE GENOMIC DNA]</scope>
    <source>
        <strain evidence="10 11">XK5</strain>
    </source>
</reference>
<dbReference type="InterPro" id="IPR050953">
    <property type="entry name" value="N4_N6_ade-DNA_methylase"/>
</dbReference>
<evidence type="ECO:0000259" key="9">
    <source>
        <dbReference type="Pfam" id="PF12950"/>
    </source>
</evidence>
<dbReference type="PANTHER" id="PTHR33841">
    <property type="entry name" value="DNA METHYLTRANSFERASE YEEA-RELATED"/>
    <property type="match status" value="1"/>
</dbReference>
<dbReference type="EC" id="2.1.1.72" evidence="1"/>
<keyword evidence="5" id="KW-0680">Restriction system</keyword>
<dbReference type="Pfam" id="PF07669">
    <property type="entry name" value="Eco57I"/>
    <property type="match status" value="1"/>
</dbReference>
<proteinExistence type="predicted"/>
<dbReference type="Proteomes" id="UP000092695">
    <property type="component" value="Chromosome"/>
</dbReference>
<dbReference type="AlphaFoldDB" id="A0A193LDC4"/>
<evidence type="ECO:0000313" key="11">
    <source>
        <dbReference type="Proteomes" id="UP000092695"/>
    </source>
</evidence>
<dbReference type="PRINTS" id="PR00507">
    <property type="entry name" value="N12N6MTFRASE"/>
</dbReference>
<evidence type="ECO:0000256" key="2">
    <source>
        <dbReference type="ARBA" id="ARBA00022603"/>
    </source>
</evidence>
<keyword evidence="3" id="KW-0808">Transferase</keyword>